<dbReference type="EMBL" id="OOGT01000161">
    <property type="protein sequence ID" value="SPL71683.1"/>
    <property type="molecule type" value="Genomic_DNA"/>
</dbReference>
<sequence>MSNIYQRVMKYNQNRVPGFLPLKFKLMASGAFRFYRGSCHLFYEDLLQKQTWTDATKAWICGDLHVENFGTYRSRNKVVYFDLNDFDEAVLAHPTWEFVRFITSVFLAGKELKFKDEELKNITEILSNEYINTLKSGKAYSIEKETIQGVLKKYIKTLEARNELDFLNSKSILKSNKKREFIIDNKRYFPIDDKTLKKALIADFSAYLNTLVSDKQAEFEVQDAAIRVAGTGSIGLKRYVFLVYQSATRDFYLFDVKQAQPSSLSLTPFLKIEQPEWKNQAERIQTIQYYMEYVTPGWLSRIDLDNESFIVKELQPEQDKMDFSLCMGKPKKFTDACHYMARLIAYAQLRSASRQGADNIDGLIKFAENAVQWKAELLDYAYNYYQQVLRDYAEFSEAYHAVNIEK</sequence>
<dbReference type="PANTHER" id="PTHR39441:SF1">
    <property type="entry name" value="DUF2252 DOMAIN-CONTAINING PROTEIN"/>
    <property type="match status" value="1"/>
</dbReference>
<dbReference type="AlphaFoldDB" id="A0A2U3N221"/>
<dbReference type="RefSeq" id="WP_121975101.1">
    <property type="nucleotide sequence ID" value="NZ_OOGT01000161.1"/>
</dbReference>
<dbReference type="PANTHER" id="PTHR39441">
    <property type="entry name" value="DUF2252 DOMAIN-CONTAINING PROTEIN"/>
    <property type="match status" value="1"/>
</dbReference>
<protein>
    <recommendedName>
        <fullName evidence="3">DUF2252 domain-containing protein</fullName>
    </recommendedName>
</protein>
<organism evidence="1 2">
    <name type="scientific">Acinetobacter stercoris</name>
    <dbReference type="NCBI Taxonomy" id="2126983"/>
    <lineage>
        <taxon>Bacteria</taxon>
        <taxon>Pseudomonadati</taxon>
        <taxon>Pseudomonadota</taxon>
        <taxon>Gammaproteobacteria</taxon>
        <taxon>Moraxellales</taxon>
        <taxon>Moraxellaceae</taxon>
        <taxon>Acinetobacter</taxon>
    </lineage>
</organism>
<proteinExistence type="predicted"/>
<accession>A0A2U3N221</accession>
<dbReference type="InParanoid" id="A0A2U3N221"/>
<evidence type="ECO:0008006" key="3">
    <source>
        <dbReference type="Google" id="ProtNLM"/>
    </source>
</evidence>
<name>A0A2U3N221_9GAMM</name>
<evidence type="ECO:0000313" key="1">
    <source>
        <dbReference type="EMBL" id="SPL71683.1"/>
    </source>
</evidence>
<dbReference type="Pfam" id="PF10009">
    <property type="entry name" value="DUF2252"/>
    <property type="match status" value="1"/>
</dbReference>
<dbReference type="InterPro" id="IPR018721">
    <property type="entry name" value="DUF2252"/>
</dbReference>
<dbReference type="OrthoDB" id="1491115at2"/>
<dbReference type="Proteomes" id="UP000245974">
    <property type="component" value="Unassembled WGS sequence"/>
</dbReference>
<keyword evidence="2" id="KW-1185">Reference proteome</keyword>
<evidence type="ECO:0000313" key="2">
    <source>
        <dbReference type="Proteomes" id="UP000245974"/>
    </source>
</evidence>
<reference evidence="2" key="1">
    <citation type="submission" date="2018-03" db="EMBL/GenBank/DDBJ databases">
        <authorList>
            <person name="Blom J."/>
        </authorList>
    </citation>
    <scope>NUCLEOTIDE SEQUENCE [LARGE SCALE GENOMIC DNA]</scope>
    <source>
        <strain evidence="2">KPC-SM-21</strain>
    </source>
</reference>
<gene>
    <name evidence="1" type="ORF">KPC_2861</name>
</gene>